<gene>
    <name evidence="1" type="ORF">BRPE64_ACDS04680</name>
</gene>
<dbReference type="Proteomes" id="UP000013966">
    <property type="component" value="Chromosome 1"/>
</dbReference>
<evidence type="ECO:0000313" key="2">
    <source>
        <dbReference type="Proteomes" id="UP000013966"/>
    </source>
</evidence>
<evidence type="ECO:0000313" key="1">
    <source>
        <dbReference type="EMBL" id="BAN22222.1"/>
    </source>
</evidence>
<dbReference type="AlphaFoldDB" id="R4WWD2"/>
<dbReference type="PATRIC" id="fig|758793.3.peg.467"/>
<reference evidence="1 2" key="1">
    <citation type="journal article" date="2013" name="Genome Announc.">
        <title>Complete Genome Sequence of Burkholderia sp. Strain RPE64, Bacterial Symbiont of the Bean Bug Riptortus pedestris.</title>
        <authorList>
            <person name="Shibata T.F."/>
            <person name="Maeda T."/>
            <person name="Nikoh N."/>
            <person name="Yamaguchi K."/>
            <person name="Oshima K."/>
            <person name="Hattori M."/>
            <person name="Nishiyama T."/>
            <person name="Hasebe M."/>
            <person name="Fukatsu T."/>
            <person name="Kikuchi Y."/>
            <person name="Shigenobu S."/>
        </authorList>
    </citation>
    <scope>NUCLEOTIDE SEQUENCE [LARGE SCALE GENOMIC DNA]</scope>
</reference>
<dbReference type="EMBL" id="AP013058">
    <property type="protein sequence ID" value="BAN22222.1"/>
    <property type="molecule type" value="Genomic_DNA"/>
</dbReference>
<reference evidence="1 2" key="2">
    <citation type="journal article" date="2018" name="Int. J. Syst. Evol. Microbiol.">
        <title>Burkholderia insecticola sp. nov., a gut symbiotic bacterium of the bean bug Riptortus pedestris.</title>
        <authorList>
            <person name="Takeshita K."/>
            <person name="Tamaki H."/>
            <person name="Ohbayashi T."/>
            <person name="Meng X.-Y."/>
            <person name="Sone T."/>
            <person name="Mitani Y."/>
            <person name="Peeters C."/>
            <person name="Kikuchi Y."/>
            <person name="Vandamme P."/>
        </authorList>
    </citation>
    <scope>NUCLEOTIDE SEQUENCE [LARGE SCALE GENOMIC DNA]</scope>
    <source>
        <strain evidence="1">RPE64</strain>
    </source>
</reference>
<proteinExistence type="predicted"/>
<dbReference type="KEGG" id="buo:BRPE64_ACDS04680"/>
<dbReference type="HOGENOM" id="CLU_3165517_0_0_4"/>
<organism evidence="1 2">
    <name type="scientific">Caballeronia insecticola</name>
    <dbReference type="NCBI Taxonomy" id="758793"/>
    <lineage>
        <taxon>Bacteria</taxon>
        <taxon>Pseudomonadati</taxon>
        <taxon>Pseudomonadota</taxon>
        <taxon>Betaproteobacteria</taxon>
        <taxon>Burkholderiales</taxon>
        <taxon>Burkholderiaceae</taxon>
        <taxon>Caballeronia</taxon>
    </lineage>
</organism>
<protein>
    <submittedName>
        <fullName evidence="1">Uncharacterized protein</fullName>
    </submittedName>
</protein>
<keyword evidence="2" id="KW-1185">Reference proteome</keyword>
<accession>R4WWD2</accession>
<name>R4WWD2_9BURK</name>
<sequence length="47" mass="4966">MIFEYDGPRQRGSGATIIGTKTYGVLTRLSFGPVSANSTICAELANT</sequence>